<dbReference type="Pfam" id="PF00440">
    <property type="entry name" value="TetR_N"/>
    <property type="match status" value="1"/>
</dbReference>
<proteinExistence type="predicted"/>
<comment type="caution">
    <text evidence="4">The sequence shown here is derived from an EMBL/GenBank/DDBJ whole genome shotgun (WGS) entry which is preliminary data.</text>
</comment>
<dbReference type="Gene3D" id="1.10.357.10">
    <property type="entry name" value="Tetracycline Repressor, domain 2"/>
    <property type="match status" value="1"/>
</dbReference>
<keyword evidence="1 2" id="KW-0238">DNA-binding</keyword>
<protein>
    <submittedName>
        <fullName evidence="4">TetR/AcrR family transcriptional regulator</fullName>
    </submittedName>
</protein>
<evidence type="ECO:0000313" key="4">
    <source>
        <dbReference type="EMBL" id="MBO3742679.1"/>
    </source>
</evidence>
<sequence length="184" mass="19426">MSEARTELLGRILDVAARDGLADRSLREIAAGAGTSHRMLLFHFGSREGLLAAVVGAMEARQRAAMTASAETAATPEELMTDVWRAVSSPEARPFVRLFFEVFSLTTRGAAPGPAALTASWLDDAEKAGQRLGITTDRAMARLGVAVARGLLMDLLAGEDPAEVDAAHELFVRLAGQASPPPTT</sequence>
<accession>A0ABS3UVU0</accession>
<gene>
    <name evidence="4" type="ORF">J5X75_34725</name>
</gene>
<dbReference type="Proteomes" id="UP000679690">
    <property type="component" value="Unassembled WGS sequence"/>
</dbReference>
<feature type="domain" description="HTH tetR-type" evidence="3">
    <location>
        <begin position="2"/>
        <end position="62"/>
    </location>
</feature>
<dbReference type="SUPFAM" id="SSF46689">
    <property type="entry name" value="Homeodomain-like"/>
    <property type="match status" value="1"/>
</dbReference>
<evidence type="ECO:0000256" key="1">
    <source>
        <dbReference type="ARBA" id="ARBA00023125"/>
    </source>
</evidence>
<feature type="DNA-binding region" description="H-T-H motif" evidence="2">
    <location>
        <begin position="25"/>
        <end position="44"/>
    </location>
</feature>
<dbReference type="InterPro" id="IPR001647">
    <property type="entry name" value="HTH_TetR"/>
</dbReference>
<keyword evidence="5" id="KW-1185">Reference proteome</keyword>
<evidence type="ECO:0000313" key="5">
    <source>
        <dbReference type="Proteomes" id="UP000679690"/>
    </source>
</evidence>
<evidence type="ECO:0000259" key="3">
    <source>
        <dbReference type="PROSITE" id="PS50977"/>
    </source>
</evidence>
<reference evidence="4 5" key="1">
    <citation type="submission" date="2021-03" db="EMBL/GenBank/DDBJ databases">
        <title>Actinoplanes flavus sp. nov., a novel actinomycete isolated from Coconut Palm rhizosphere soil.</title>
        <authorList>
            <person name="Luo X."/>
        </authorList>
    </citation>
    <scope>NUCLEOTIDE SEQUENCE [LARGE SCALE GENOMIC DNA]</scope>
    <source>
        <strain evidence="4 5">NEAU-H7</strain>
    </source>
</reference>
<dbReference type="EMBL" id="JAGFNS010000030">
    <property type="protein sequence ID" value="MBO3742679.1"/>
    <property type="molecule type" value="Genomic_DNA"/>
</dbReference>
<dbReference type="InterPro" id="IPR009057">
    <property type="entry name" value="Homeodomain-like_sf"/>
</dbReference>
<dbReference type="PROSITE" id="PS50977">
    <property type="entry name" value="HTH_TETR_2"/>
    <property type="match status" value="1"/>
</dbReference>
<evidence type="ECO:0000256" key="2">
    <source>
        <dbReference type="PROSITE-ProRule" id="PRU00335"/>
    </source>
</evidence>
<dbReference type="RefSeq" id="WP_208471872.1">
    <property type="nucleotide sequence ID" value="NZ_JAGFNS010000030.1"/>
</dbReference>
<organism evidence="4 5">
    <name type="scientific">Actinoplanes flavus</name>
    <dbReference type="NCBI Taxonomy" id="2820290"/>
    <lineage>
        <taxon>Bacteria</taxon>
        <taxon>Bacillati</taxon>
        <taxon>Actinomycetota</taxon>
        <taxon>Actinomycetes</taxon>
        <taxon>Micromonosporales</taxon>
        <taxon>Micromonosporaceae</taxon>
        <taxon>Actinoplanes</taxon>
    </lineage>
</organism>
<name>A0ABS3UVU0_9ACTN</name>